<reference evidence="3 4" key="1">
    <citation type="submission" date="2017-06" db="EMBL/GenBank/DDBJ databases">
        <title>Genome sequencing of cyanobaciteial culture collection at National Institute for Environmental Studies (NIES).</title>
        <authorList>
            <person name="Hirose Y."/>
            <person name="Shimura Y."/>
            <person name="Fujisawa T."/>
            <person name="Nakamura Y."/>
            <person name="Kawachi M."/>
        </authorList>
    </citation>
    <scope>NUCLEOTIDE SEQUENCE [LARGE SCALE GENOMIC DNA]</scope>
    <source>
        <strain evidence="3 4">NIES-267</strain>
    </source>
</reference>
<dbReference type="SUPFAM" id="SSF56059">
    <property type="entry name" value="Glutathione synthetase ATP-binding domain-like"/>
    <property type="match status" value="1"/>
</dbReference>
<keyword evidence="1" id="KW-0547">Nucleotide-binding</keyword>
<dbReference type="InterPro" id="IPR026446">
    <property type="entry name" value="ATP_grasp_MvdC"/>
</dbReference>
<dbReference type="InterPro" id="IPR048936">
    <property type="entry name" value="MvdD-like_ATPgrasp"/>
</dbReference>
<dbReference type="OrthoDB" id="583309at2"/>
<dbReference type="PROSITE" id="PS50975">
    <property type="entry name" value="ATP_GRASP"/>
    <property type="match status" value="1"/>
</dbReference>
<dbReference type="NCBIfam" id="TIGR04185">
    <property type="entry name" value="ATPgraspMvdC"/>
    <property type="match status" value="1"/>
</dbReference>
<accession>A0A1Z4LP39</accession>
<dbReference type="GO" id="GO:0009432">
    <property type="term" value="P:SOS response"/>
    <property type="evidence" value="ECO:0007669"/>
    <property type="project" value="TreeGrafter"/>
</dbReference>
<dbReference type="AlphaFoldDB" id="A0A1Z4LP39"/>
<evidence type="ECO:0000259" key="2">
    <source>
        <dbReference type="PROSITE" id="PS50975"/>
    </source>
</evidence>
<feature type="domain" description="ATP-grasp" evidence="2">
    <location>
        <begin position="135"/>
        <end position="324"/>
    </location>
</feature>
<dbReference type="GO" id="GO:0005524">
    <property type="term" value="F:ATP binding"/>
    <property type="evidence" value="ECO:0007669"/>
    <property type="project" value="UniProtKB-UniRule"/>
</dbReference>
<dbReference type="InterPro" id="IPR011761">
    <property type="entry name" value="ATP-grasp"/>
</dbReference>
<dbReference type="Proteomes" id="UP000218418">
    <property type="component" value="Chromosome"/>
</dbReference>
<evidence type="ECO:0000313" key="4">
    <source>
        <dbReference type="Proteomes" id="UP000218418"/>
    </source>
</evidence>
<evidence type="ECO:0000313" key="3">
    <source>
        <dbReference type="EMBL" id="BAY82996.1"/>
    </source>
</evidence>
<dbReference type="GO" id="GO:0046872">
    <property type="term" value="F:metal ion binding"/>
    <property type="evidence" value="ECO:0007669"/>
    <property type="project" value="InterPro"/>
</dbReference>
<gene>
    <name evidence="3" type="ORF">NIES267_24820</name>
</gene>
<name>A0A1Z4LP39_9CYAN</name>
<keyword evidence="4" id="KW-1185">Reference proteome</keyword>
<organism evidence="3 4">
    <name type="scientific">Calothrix parasitica NIES-267</name>
    <dbReference type="NCBI Taxonomy" id="1973488"/>
    <lineage>
        <taxon>Bacteria</taxon>
        <taxon>Bacillati</taxon>
        <taxon>Cyanobacteriota</taxon>
        <taxon>Cyanophyceae</taxon>
        <taxon>Nostocales</taxon>
        <taxon>Calotrichaceae</taxon>
        <taxon>Calothrix</taxon>
    </lineage>
</organism>
<evidence type="ECO:0000256" key="1">
    <source>
        <dbReference type="PROSITE-ProRule" id="PRU00409"/>
    </source>
</evidence>
<dbReference type="EMBL" id="AP018227">
    <property type="protein sequence ID" value="BAY82996.1"/>
    <property type="molecule type" value="Genomic_DNA"/>
</dbReference>
<proteinExistence type="predicted"/>
<dbReference type="Pfam" id="PF21068">
    <property type="entry name" value="ATPgraspMvdD"/>
    <property type="match status" value="1"/>
</dbReference>
<dbReference type="Gene3D" id="3.30.470.20">
    <property type="entry name" value="ATP-grasp fold, B domain"/>
    <property type="match status" value="1"/>
</dbReference>
<sequence length="326" mass="37737">MHLSRDVVLLITHSGDFYTVDRVSQALSRLGAKPFRLNTDMFPLSVELATHVSKSGNKHWLKYDEEYLNIEQVRAVWMRRIWQPQLATNLAPKYHNACIRESVTTLDGFWDSLRAAHWVDNLQRINIAENKLRQLRVAQEIGLSIPQTLVTNNPSEAREFFLELKGKVVVKLLTPLSYSMKGSSFFFYTSKVKEEDLLDAETLSYCPMIFQEQIPKQRELRIVFVDGNFFVGALDASQYAVSTTDWRCADNKNLGWEGFQLPEKLKERLNLFMKKFGLLFGAFDFIQTHKEEYFFLEINPTGEWGMLERDLELPISNAIANALLKK</sequence>
<dbReference type="GO" id="GO:0018169">
    <property type="term" value="F:ribosomal S6-glutamic acid ligase activity"/>
    <property type="evidence" value="ECO:0007669"/>
    <property type="project" value="TreeGrafter"/>
</dbReference>
<dbReference type="Pfam" id="PF08443">
    <property type="entry name" value="RimK"/>
    <property type="match status" value="1"/>
</dbReference>
<dbReference type="PANTHER" id="PTHR21621">
    <property type="entry name" value="RIBOSOMAL PROTEIN S6 MODIFICATION PROTEIN"/>
    <property type="match status" value="1"/>
</dbReference>
<dbReference type="PANTHER" id="PTHR21621:SF0">
    <property type="entry name" value="BETA-CITRYLGLUTAMATE SYNTHASE B-RELATED"/>
    <property type="match status" value="1"/>
</dbReference>
<dbReference type="GO" id="GO:0005737">
    <property type="term" value="C:cytoplasm"/>
    <property type="evidence" value="ECO:0007669"/>
    <property type="project" value="TreeGrafter"/>
</dbReference>
<dbReference type="InterPro" id="IPR013651">
    <property type="entry name" value="ATP-grasp_RimK-type"/>
</dbReference>
<protein>
    <recommendedName>
        <fullName evidence="2">ATP-grasp domain-containing protein</fullName>
    </recommendedName>
</protein>
<keyword evidence="1" id="KW-0067">ATP-binding</keyword>